<dbReference type="Pfam" id="PF12680">
    <property type="entry name" value="SnoaL_2"/>
    <property type="match status" value="1"/>
</dbReference>
<evidence type="ECO:0000259" key="1">
    <source>
        <dbReference type="Pfam" id="PF12680"/>
    </source>
</evidence>
<dbReference type="OrthoDB" id="391735at2"/>
<dbReference type="HOGENOM" id="CLU_120970_0_0_0"/>
<protein>
    <submittedName>
        <fullName evidence="2">Limonene-12-epoxide hydrolase</fullName>
    </submittedName>
</protein>
<organism evidence="2 3">
    <name type="scientific">Pirellula staleyi (strain ATCC 27377 / DSM 6068 / ICPB 4128)</name>
    <name type="common">Pirella staleyi</name>
    <dbReference type="NCBI Taxonomy" id="530564"/>
    <lineage>
        <taxon>Bacteria</taxon>
        <taxon>Pseudomonadati</taxon>
        <taxon>Planctomycetota</taxon>
        <taxon>Planctomycetia</taxon>
        <taxon>Pirellulales</taxon>
        <taxon>Pirellulaceae</taxon>
        <taxon>Pirellula</taxon>
    </lineage>
</organism>
<sequence length="156" mass="17934">MSDIDLIHRWLKAFQSSDYDTMATCYHPDATFTDIAFVLQGQKQIHAMWHMICENGIEVELRESPRASGETVTTKIIDTYKLSNTGRQVKNPVLCTFRFREGKIIEQRDECDPIAWAAQAFGGIKGWFVGRIGLLRRIAARKKIEAFIQQHPQYAE</sequence>
<dbReference type="STRING" id="530564.Psta_1889"/>
<dbReference type="Gene3D" id="3.10.450.50">
    <property type="match status" value="1"/>
</dbReference>
<dbReference type="EMBL" id="CP001848">
    <property type="protein sequence ID" value="ADB16563.1"/>
    <property type="molecule type" value="Genomic_DNA"/>
</dbReference>
<dbReference type="InterPro" id="IPR037401">
    <property type="entry name" value="SnoaL-like"/>
</dbReference>
<proteinExistence type="predicted"/>
<reference evidence="2 3" key="1">
    <citation type="journal article" date="2009" name="Stand. Genomic Sci.">
        <title>Complete genome sequence of Pirellula staleyi type strain (ATCC 27377).</title>
        <authorList>
            <person name="Clum A."/>
            <person name="Tindall B.J."/>
            <person name="Sikorski J."/>
            <person name="Ivanova N."/>
            <person name="Mavrommatis K."/>
            <person name="Lucas S."/>
            <person name="Glavina del Rio T."/>
            <person name="Nolan M."/>
            <person name="Chen F."/>
            <person name="Tice H."/>
            <person name="Pitluck S."/>
            <person name="Cheng J.F."/>
            <person name="Chertkov O."/>
            <person name="Brettin T."/>
            <person name="Han C."/>
            <person name="Detter J.C."/>
            <person name="Kuske C."/>
            <person name="Bruce D."/>
            <person name="Goodwin L."/>
            <person name="Ovchinikova G."/>
            <person name="Pati A."/>
            <person name="Mikhailova N."/>
            <person name="Chen A."/>
            <person name="Palaniappan K."/>
            <person name="Land M."/>
            <person name="Hauser L."/>
            <person name="Chang Y.J."/>
            <person name="Jeffries C.D."/>
            <person name="Chain P."/>
            <person name="Rohde M."/>
            <person name="Goker M."/>
            <person name="Bristow J."/>
            <person name="Eisen J.A."/>
            <person name="Markowitz V."/>
            <person name="Hugenholtz P."/>
            <person name="Kyrpides N.C."/>
            <person name="Klenk H.P."/>
            <person name="Lapidus A."/>
        </authorList>
    </citation>
    <scope>NUCLEOTIDE SEQUENCE [LARGE SCALE GENOMIC DNA]</scope>
    <source>
        <strain evidence="3">ATCC 27377 / DSM 6068 / ICPB 4128</strain>
    </source>
</reference>
<dbReference type="eggNOG" id="COG3631">
    <property type="taxonomic scope" value="Bacteria"/>
</dbReference>
<name>D2QZT0_PIRSD</name>
<dbReference type="SUPFAM" id="SSF54427">
    <property type="entry name" value="NTF2-like"/>
    <property type="match status" value="1"/>
</dbReference>
<dbReference type="GO" id="GO:0016787">
    <property type="term" value="F:hydrolase activity"/>
    <property type="evidence" value="ECO:0007669"/>
    <property type="project" value="UniProtKB-KW"/>
</dbReference>
<evidence type="ECO:0000313" key="2">
    <source>
        <dbReference type="EMBL" id="ADB16563.1"/>
    </source>
</evidence>
<dbReference type="AlphaFoldDB" id="D2QZT0"/>
<gene>
    <name evidence="2" type="ordered locus">Psta_1889</name>
</gene>
<dbReference type="InterPro" id="IPR032710">
    <property type="entry name" value="NTF2-like_dom_sf"/>
</dbReference>
<keyword evidence="2" id="KW-0378">Hydrolase</keyword>
<accession>D2QZT0</accession>
<evidence type="ECO:0000313" key="3">
    <source>
        <dbReference type="Proteomes" id="UP000001887"/>
    </source>
</evidence>
<keyword evidence="3" id="KW-1185">Reference proteome</keyword>
<dbReference type="KEGG" id="psl:Psta_1889"/>
<feature type="domain" description="SnoaL-like" evidence="1">
    <location>
        <begin position="8"/>
        <end position="106"/>
    </location>
</feature>
<dbReference type="Proteomes" id="UP000001887">
    <property type="component" value="Chromosome"/>
</dbReference>